<evidence type="ECO:0000313" key="6">
    <source>
        <dbReference type="Proteomes" id="UP000774750"/>
    </source>
</evidence>
<dbReference type="Pfam" id="PF01551">
    <property type="entry name" value="Peptidase_M23"/>
    <property type="match status" value="1"/>
</dbReference>
<reference evidence="5" key="1">
    <citation type="submission" date="2020-08" db="EMBL/GenBank/DDBJ databases">
        <authorList>
            <person name="Cejkova D."/>
            <person name="Kubasova T."/>
            <person name="Jahodarova E."/>
            <person name="Rychlik I."/>
        </authorList>
    </citation>
    <scope>NUCLEOTIDE SEQUENCE</scope>
    <source>
        <strain evidence="5">An559</strain>
    </source>
</reference>
<proteinExistence type="predicted"/>
<sequence length="395" mass="44663">MQRFFAHRYGKRIAVFMAVLMTALFLSGPFGQIDFVQAKSVSDMQNQIDQIDQQIKDLEDQMNANEQKLEDEQARQKELTDQILNVEQQLSLYQEKIDMVEAEITQKEEEIATKQAEIAENEELFAARLRRMYITNTSSSALTTLLSASSFSDFLNRYEILKRISQEDQSLIETLTQQKTDLESLREELAGQKEDLQASYDEINVKKKELDGLYAQSKNIESSILDANREYMENVEKYKDQQAALEKEIEEMLQNEGNDEAYGDGQLKWPVPSRSYISSYFGWRTLYGKPNYHTGIDIPGAAGTSIVAADAGKVLSVKYLDYGYGYHVIVDHGNGVATLYGHCSRIDVVPGQMVQKGETIAGIGTTGNSTGNHLHFEVRINGAKMNPLNYVRQPS</sequence>
<comment type="caution">
    <text evidence="5">The sequence shown here is derived from an EMBL/GenBank/DDBJ whole genome shotgun (WGS) entry which is preliminary data.</text>
</comment>
<evidence type="ECO:0000259" key="4">
    <source>
        <dbReference type="Pfam" id="PF24568"/>
    </source>
</evidence>
<dbReference type="Gene3D" id="2.70.70.10">
    <property type="entry name" value="Glucose Permease (Domain IIA)"/>
    <property type="match status" value="1"/>
</dbReference>
<dbReference type="InterPro" id="IPR050570">
    <property type="entry name" value="Cell_wall_metabolism_enzyme"/>
</dbReference>
<dbReference type="RefSeq" id="WP_204447918.1">
    <property type="nucleotide sequence ID" value="NZ_JACJKY010000024.1"/>
</dbReference>
<evidence type="ECO:0000313" key="5">
    <source>
        <dbReference type="EMBL" id="MBM6921723.1"/>
    </source>
</evidence>
<name>A0A938X8D0_9FIRM</name>
<feature type="domain" description="M23ase beta-sheet core" evidence="3">
    <location>
        <begin position="292"/>
        <end position="387"/>
    </location>
</feature>
<dbReference type="PANTHER" id="PTHR21666:SF289">
    <property type="entry name" value="L-ALA--D-GLU ENDOPEPTIDASE"/>
    <property type="match status" value="1"/>
</dbReference>
<dbReference type="Gene3D" id="6.10.250.3150">
    <property type="match status" value="1"/>
</dbReference>
<dbReference type="InterPro" id="IPR057309">
    <property type="entry name" value="PcsB_CC"/>
</dbReference>
<dbReference type="SUPFAM" id="SSF51261">
    <property type="entry name" value="Duplicated hybrid motif"/>
    <property type="match status" value="1"/>
</dbReference>
<evidence type="ECO:0000256" key="1">
    <source>
        <dbReference type="ARBA" id="ARBA00022729"/>
    </source>
</evidence>
<keyword evidence="2" id="KW-0175">Coiled coil</keyword>
<dbReference type="EMBL" id="JACJKY010000024">
    <property type="protein sequence ID" value="MBM6921723.1"/>
    <property type="molecule type" value="Genomic_DNA"/>
</dbReference>
<dbReference type="CDD" id="cd12797">
    <property type="entry name" value="M23_peptidase"/>
    <property type="match status" value="1"/>
</dbReference>
<dbReference type="Pfam" id="PF24568">
    <property type="entry name" value="CC_PcsB"/>
    <property type="match status" value="1"/>
</dbReference>
<dbReference type="Proteomes" id="UP000774750">
    <property type="component" value="Unassembled WGS sequence"/>
</dbReference>
<feature type="coiled-coil region" evidence="2">
    <location>
        <begin position="41"/>
        <end position="124"/>
    </location>
</feature>
<organism evidence="5 6">
    <name type="scientific">Merdimmobilis hominis</name>
    <dbReference type="NCBI Taxonomy" id="2897707"/>
    <lineage>
        <taxon>Bacteria</taxon>
        <taxon>Bacillati</taxon>
        <taxon>Bacillota</taxon>
        <taxon>Clostridia</taxon>
        <taxon>Eubacteriales</taxon>
        <taxon>Oscillospiraceae</taxon>
        <taxon>Merdimmobilis</taxon>
    </lineage>
</organism>
<reference evidence="5" key="2">
    <citation type="journal article" date="2021" name="Sci. Rep.">
        <title>The distribution of antibiotic resistance genes in chicken gut microbiota commensals.</title>
        <authorList>
            <person name="Juricova H."/>
            <person name="Matiasovicova J."/>
            <person name="Kubasova T."/>
            <person name="Cejkova D."/>
            <person name="Rychlik I."/>
        </authorList>
    </citation>
    <scope>NUCLEOTIDE SEQUENCE</scope>
    <source>
        <strain evidence="5">An559</strain>
    </source>
</reference>
<evidence type="ECO:0000259" key="3">
    <source>
        <dbReference type="Pfam" id="PF01551"/>
    </source>
</evidence>
<feature type="coiled-coil region" evidence="2">
    <location>
        <begin position="172"/>
        <end position="255"/>
    </location>
</feature>
<dbReference type="InterPro" id="IPR011055">
    <property type="entry name" value="Dup_hybrid_motif"/>
</dbReference>
<evidence type="ECO:0000256" key="2">
    <source>
        <dbReference type="SAM" id="Coils"/>
    </source>
</evidence>
<keyword evidence="1" id="KW-0732">Signal</keyword>
<accession>A0A938X8D0</accession>
<feature type="domain" description="Peptidoglycan hydrolase PcsB coiled-coil" evidence="4">
    <location>
        <begin position="111"/>
        <end position="183"/>
    </location>
</feature>
<dbReference type="InterPro" id="IPR016047">
    <property type="entry name" value="M23ase_b-sheet_dom"/>
</dbReference>
<protein>
    <submittedName>
        <fullName evidence="5">Peptidoglycan DD-metalloendopeptidase family protein</fullName>
    </submittedName>
</protein>
<dbReference type="PANTHER" id="PTHR21666">
    <property type="entry name" value="PEPTIDASE-RELATED"/>
    <property type="match status" value="1"/>
</dbReference>
<keyword evidence="6" id="KW-1185">Reference proteome</keyword>
<dbReference type="AlphaFoldDB" id="A0A938X8D0"/>
<gene>
    <name evidence="5" type="ORF">H6A12_11240</name>
</gene>
<dbReference type="GO" id="GO:0004222">
    <property type="term" value="F:metalloendopeptidase activity"/>
    <property type="evidence" value="ECO:0007669"/>
    <property type="project" value="TreeGrafter"/>
</dbReference>